<reference evidence="1" key="1">
    <citation type="submission" date="2024-03" db="EMBL/GenBank/DDBJ databases">
        <title>Whole genome sequecning of epiphytes from Marcgravia umbellata leaves.</title>
        <authorList>
            <person name="Kumar G."/>
            <person name="Savka M.A."/>
        </authorList>
    </citation>
    <scope>NUCLEOTIDE SEQUENCE</scope>
    <source>
        <strain evidence="1">RIT_BL5</strain>
    </source>
</reference>
<name>A0ACC6PIL1_9BACL</name>
<evidence type="ECO:0000313" key="2">
    <source>
        <dbReference type="Proteomes" id="UP001380953"/>
    </source>
</evidence>
<dbReference type="Proteomes" id="UP001380953">
    <property type="component" value="Unassembled WGS sequence"/>
</dbReference>
<accession>A0ACC6PIL1</accession>
<keyword evidence="2" id="KW-1185">Reference proteome</keyword>
<sequence>MEKEKLPAILTAADIAGYLKISRRRVYEFLLLEPEQGGIRHAKFGASKRIERSDFIDWVENQKTGGKSK</sequence>
<comment type="caution">
    <text evidence="1">The sequence shown here is derived from an EMBL/GenBank/DDBJ whole genome shotgun (WGS) entry which is preliminary data.</text>
</comment>
<gene>
    <name evidence="1" type="ORF">WKI47_22210</name>
</gene>
<organism evidence="1 2">
    <name type="scientific">Saccharibacillus sacchari</name>
    <dbReference type="NCBI Taxonomy" id="456493"/>
    <lineage>
        <taxon>Bacteria</taxon>
        <taxon>Bacillati</taxon>
        <taxon>Bacillota</taxon>
        <taxon>Bacilli</taxon>
        <taxon>Bacillales</taxon>
        <taxon>Paenibacillaceae</taxon>
        <taxon>Saccharibacillus</taxon>
    </lineage>
</organism>
<protein>
    <submittedName>
        <fullName evidence="1">Helix-turn-helix domain-containing protein</fullName>
    </submittedName>
</protein>
<evidence type="ECO:0000313" key="1">
    <source>
        <dbReference type="EMBL" id="MEJ8306633.1"/>
    </source>
</evidence>
<dbReference type="EMBL" id="JBBKAR010000056">
    <property type="protein sequence ID" value="MEJ8306633.1"/>
    <property type="molecule type" value="Genomic_DNA"/>
</dbReference>
<proteinExistence type="predicted"/>